<proteinExistence type="predicted"/>
<dbReference type="PANTHER" id="PTHR21055:SF3">
    <property type="entry name" value="PROTEIN PHOSPHATASE 1 REGULATORY SUBUNIT 36"/>
    <property type="match status" value="1"/>
</dbReference>
<sequence length="290" mass="33443">MSFRICFRNYMREKLDAFLMALIFYLSFYLEKIALEKTSKTPVSTVVLLKEKEMDDVLAKLEVARIHLAKLYCNLILGEGMAEHHHMSCGKRKTSSSQKDRDFFESFYSYCSYVAWLAFRQKHFRVIQEEIGRLLRSDIFNPTLREKKDVDFCICFLSRNGCAKRPSINTVAQQRSPVLSTLLPLPKDSAQHLFQKQFYRRGKTPQPCKSKDLPDFSELFTTKVGIIGAHRSELNPITLMPMGMMEEEEEEQGRKRSGSSIPSNDPSLSTLRSPQSRLSNQSSVISRDRS</sequence>
<dbReference type="Pfam" id="PF14895">
    <property type="entry name" value="PPPI_inhib"/>
    <property type="match status" value="1"/>
</dbReference>
<protein>
    <submittedName>
        <fullName evidence="2">Protein phosphatase 1 regulatory subunit 36</fullName>
    </submittedName>
</protein>
<name>A0A8B9Q5W2_APTOW</name>
<evidence type="ECO:0000256" key="1">
    <source>
        <dbReference type="SAM" id="MobiDB-lite"/>
    </source>
</evidence>
<evidence type="ECO:0000313" key="2">
    <source>
        <dbReference type="Ensembl" id="ENSAOWP00000020064.1"/>
    </source>
</evidence>
<dbReference type="GO" id="GO:0019902">
    <property type="term" value="F:phosphatase binding"/>
    <property type="evidence" value="ECO:0007669"/>
    <property type="project" value="InterPro"/>
</dbReference>
<keyword evidence="3" id="KW-1185">Reference proteome</keyword>
<reference evidence="2" key="2">
    <citation type="submission" date="2025-09" db="UniProtKB">
        <authorList>
            <consortium name="Ensembl"/>
        </authorList>
    </citation>
    <scope>IDENTIFICATION</scope>
</reference>
<reference evidence="2" key="1">
    <citation type="submission" date="2025-08" db="UniProtKB">
        <authorList>
            <consortium name="Ensembl"/>
        </authorList>
    </citation>
    <scope>IDENTIFICATION</scope>
</reference>
<organism evidence="2 3">
    <name type="scientific">Apteryx owenii</name>
    <name type="common">Little spotted kiwi</name>
    <dbReference type="NCBI Taxonomy" id="8824"/>
    <lineage>
        <taxon>Eukaryota</taxon>
        <taxon>Metazoa</taxon>
        <taxon>Chordata</taxon>
        <taxon>Craniata</taxon>
        <taxon>Vertebrata</taxon>
        <taxon>Euteleostomi</taxon>
        <taxon>Archelosauria</taxon>
        <taxon>Archosauria</taxon>
        <taxon>Dinosauria</taxon>
        <taxon>Saurischia</taxon>
        <taxon>Theropoda</taxon>
        <taxon>Coelurosauria</taxon>
        <taxon>Aves</taxon>
        <taxon>Palaeognathae</taxon>
        <taxon>Apterygiformes</taxon>
        <taxon>Apterygidae</taxon>
        <taxon>Apteryx</taxon>
    </lineage>
</organism>
<dbReference type="Proteomes" id="UP000694424">
    <property type="component" value="Unplaced"/>
</dbReference>
<dbReference type="Ensembl" id="ENSAOWT00000022739.1">
    <property type="protein sequence ID" value="ENSAOWP00000020064.1"/>
    <property type="gene ID" value="ENSAOWG00000013576.1"/>
</dbReference>
<accession>A0A8B9Q5W2</accession>
<dbReference type="InterPro" id="IPR026142">
    <property type="entry name" value="Pro_pase_1_reg_su_36"/>
</dbReference>
<dbReference type="AlphaFoldDB" id="A0A8B9Q5W2"/>
<dbReference type="PANTHER" id="PTHR21055">
    <property type="entry name" value="PROTEIN PHOSPHATASE 1 REGULATORY SUBUNIT 36"/>
    <property type="match status" value="1"/>
</dbReference>
<feature type="region of interest" description="Disordered" evidence="1">
    <location>
        <begin position="246"/>
        <end position="290"/>
    </location>
</feature>
<evidence type="ECO:0000313" key="3">
    <source>
        <dbReference type="Proteomes" id="UP000694424"/>
    </source>
</evidence>
<feature type="compositionally biased region" description="Polar residues" evidence="1">
    <location>
        <begin position="258"/>
        <end position="290"/>
    </location>
</feature>